<proteinExistence type="predicted"/>
<evidence type="ECO:0000313" key="3">
    <source>
        <dbReference type="Proteomes" id="UP000019024"/>
    </source>
</evidence>
<dbReference type="AlphaFoldDB" id="W0JJ51"/>
<dbReference type="STRING" id="797299.HALLA_07015"/>
<reference evidence="2 3" key="1">
    <citation type="submission" date="2014-01" db="EMBL/GenBank/DDBJ databases">
        <authorList>
            <consortium name="DOE Joint Genome Institute"/>
            <person name="Anderson I."/>
            <person name="Huntemann M."/>
            <person name="Han J."/>
            <person name="Chen A."/>
            <person name="Kyrpides N."/>
            <person name="Mavromatis K."/>
            <person name="Markowitz V."/>
            <person name="Palaniappan K."/>
            <person name="Ivanova N."/>
            <person name="Schaumberg A."/>
            <person name="Pati A."/>
            <person name="Liolios K."/>
            <person name="Nordberg H.P."/>
            <person name="Cantor M.N."/>
            <person name="Hua S.X."/>
            <person name="Woyke T."/>
        </authorList>
    </citation>
    <scope>NUCLEOTIDE SEQUENCE [LARGE SCALE GENOMIC DNA]</scope>
    <source>
        <strain evidence="2 3">XH-48</strain>
    </source>
</reference>
<dbReference type="GeneID" id="25144238"/>
<keyword evidence="3" id="KW-1185">Reference proteome</keyword>
<feature type="transmembrane region" description="Helical" evidence="1">
    <location>
        <begin position="6"/>
        <end position="27"/>
    </location>
</feature>
<feature type="transmembrane region" description="Helical" evidence="1">
    <location>
        <begin position="39"/>
        <end position="64"/>
    </location>
</feature>
<organism evidence="2 3">
    <name type="scientific">Halostagnicola larsenii XH-48</name>
    <dbReference type="NCBI Taxonomy" id="797299"/>
    <lineage>
        <taxon>Archaea</taxon>
        <taxon>Methanobacteriati</taxon>
        <taxon>Methanobacteriota</taxon>
        <taxon>Stenosarchaea group</taxon>
        <taxon>Halobacteria</taxon>
        <taxon>Halobacteriales</taxon>
        <taxon>Natrialbaceae</taxon>
        <taxon>Halostagnicola</taxon>
    </lineage>
</organism>
<sequence length="65" mass="6727">MDADLIGLGILATVGGLALAYIARYLYPRLDAPKDSLASLRFLTALIVGILLVLGFGLILLGALG</sequence>
<dbReference type="Proteomes" id="UP000019024">
    <property type="component" value="Chromosome"/>
</dbReference>
<protein>
    <submittedName>
        <fullName evidence="2">Beta-ketoadipyl CoA thiolase</fullName>
    </submittedName>
</protein>
<dbReference type="RefSeq" id="WP_049951844.1">
    <property type="nucleotide sequence ID" value="NZ_CP007055.1"/>
</dbReference>
<name>W0JJ51_9EURY</name>
<dbReference type="KEGG" id="hlr:HALLA_07015"/>
<dbReference type="EMBL" id="CP007055">
    <property type="protein sequence ID" value="AHF98638.1"/>
    <property type="molecule type" value="Genomic_DNA"/>
</dbReference>
<keyword evidence="1" id="KW-0472">Membrane</keyword>
<evidence type="ECO:0000313" key="2">
    <source>
        <dbReference type="EMBL" id="AHF98638.1"/>
    </source>
</evidence>
<keyword evidence="1" id="KW-0812">Transmembrane</keyword>
<keyword evidence="1" id="KW-1133">Transmembrane helix</keyword>
<accession>W0JJ51</accession>
<dbReference type="OrthoDB" id="205751at2157"/>
<dbReference type="HOGENOM" id="CLU_196460_0_0_2"/>
<gene>
    <name evidence="2" type="ORF">HALLA_07015</name>
</gene>
<evidence type="ECO:0000256" key="1">
    <source>
        <dbReference type="SAM" id="Phobius"/>
    </source>
</evidence>